<dbReference type="RefSeq" id="WP_245353258.1">
    <property type="nucleotide sequence ID" value="NZ_JAGINU010000004.1"/>
</dbReference>
<protein>
    <recommendedName>
        <fullName evidence="2">SPW repeat-containing integral membrane domain-containing protein</fullName>
    </recommendedName>
</protein>
<evidence type="ECO:0000313" key="3">
    <source>
        <dbReference type="EMBL" id="MBP2371930.1"/>
    </source>
</evidence>
<evidence type="ECO:0000313" key="4">
    <source>
        <dbReference type="Proteomes" id="UP001519295"/>
    </source>
</evidence>
<evidence type="ECO:0000259" key="2">
    <source>
        <dbReference type="Pfam" id="PF03779"/>
    </source>
</evidence>
<feature type="transmembrane region" description="Helical" evidence="1">
    <location>
        <begin position="120"/>
        <end position="143"/>
    </location>
</feature>
<reference evidence="3 4" key="1">
    <citation type="submission" date="2021-03" db="EMBL/GenBank/DDBJ databases">
        <title>Sequencing the genomes of 1000 actinobacteria strains.</title>
        <authorList>
            <person name="Klenk H.-P."/>
        </authorList>
    </citation>
    <scope>NUCLEOTIDE SEQUENCE [LARGE SCALE GENOMIC DNA]</scope>
    <source>
        <strain evidence="3 4">DSM 45256</strain>
    </source>
</reference>
<dbReference type="Pfam" id="PF03779">
    <property type="entry name" value="SPW"/>
    <property type="match status" value="1"/>
</dbReference>
<keyword evidence="1" id="KW-0472">Membrane</keyword>
<gene>
    <name evidence="3" type="ORF">JOF36_007703</name>
</gene>
<feature type="transmembrane region" description="Helical" evidence="1">
    <location>
        <begin position="95"/>
        <end position="114"/>
    </location>
</feature>
<dbReference type="EMBL" id="JAGINU010000004">
    <property type="protein sequence ID" value="MBP2371930.1"/>
    <property type="molecule type" value="Genomic_DNA"/>
</dbReference>
<comment type="caution">
    <text evidence="3">The sequence shown here is derived from an EMBL/GenBank/DDBJ whole genome shotgun (WGS) entry which is preliminary data.</text>
</comment>
<feature type="domain" description="SPW repeat-containing integral membrane" evidence="2">
    <location>
        <begin position="45"/>
        <end position="138"/>
    </location>
</feature>
<accession>A0ABS4W6U9</accession>
<feature type="transmembrane region" description="Helical" evidence="1">
    <location>
        <begin position="38"/>
        <end position="60"/>
    </location>
</feature>
<proteinExistence type="predicted"/>
<dbReference type="InterPro" id="IPR005530">
    <property type="entry name" value="SPW"/>
</dbReference>
<name>A0ABS4W6U9_9PSEU</name>
<keyword evidence="1" id="KW-0812">Transmembrane</keyword>
<sequence length="163" mass="17074">MSTPQNPSMADHPDLAEVQRGHELQEVRMRYERAAETVTGQLLEGTILLAGLYIALSGWIVGFTGPLQTHNLIVGMAIAVLGFGFGAAYGSTHRLAWVCPVLGAWTIVAFWAVSGPTPGLGALLTNIIAGAVVLLAGLALLGATSIDDGGGQMLRARVGRRTR</sequence>
<feature type="transmembrane region" description="Helical" evidence="1">
    <location>
        <begin position="72"/>
        <end position="90"/>
    </location>
</feature>
<evidence type="ECO:0000256" key="1">
    <source>
        <dbReference type="SAM" id="Phobius"/>
    </source>
</evidence>
<keyword evidence="1" id="KW-1133">Transmembrane helix</keyword>
<dbReference type="Proteomes" id="UP001519295">
    <property type="component" value="Unassembled WGS sequence"/>
</dbReference>
<organism evidence="3 4">
    <name type="scientific">Pseudonocardia parietis</name>
    <dbReference type="NCBI Taxonomy" id="570936"/>
    <lineage>
        <taxon>Bacteria</taxon>
        <taxon>Bacillati</taxon>
        <taxon>Actinomycetota</taxon>
        <taxon>Actinomycetes</taxon>
        <taxon>Pseudonocardiales</taxon>
        <taxon>Pseudonocardiaceae</taxon>
        <taxon>Pseudonocardia</taxon>
    </lineage>
</organism>
<keyword evidence="4" id="KW-1185">Reference proteome</keyword>